<sequence length="120" mass="13137">MGGTRGTKDGAGPRRARLEGGWTVHKTQEDEEKKMRGQSGGEPPADGKGRANREGRHRRDEERRAEKLLISVLIGVGGSFWETDDTVPWMAVIKGVVFVLQTGGNNFNSVLTHRGPDTLL</sequence>
<evidence type="ECO:0000313" key="3">
    <source>
        <dbReference type="Proteomes" id="UP001311232"/>
    </source>
</evidence>
<feature type="region of interest" description="Disordered" evidence="1">
    <location>
        <begin position="1"/>
        <end position="62"/>
    </location>
</feature>
<comment type="caution">
    <text evidence="2">The sequence shown here is derived from an EMBL/GenBank/DDBJ whole genome shotgun (WGS) entry which is preliminary data.</text>
</comment>
<organism evidence="2 3">
    <name type="scientific">Crenichthys baileyi</name>
    <name type="common">White River springfish</name>
    <dbReference type="NCBI Taxonomy" id="28760"/>
    <lineage>
        <taxon>Eukaryota</taxon>
        <taxon>Metazoa</taxon>
        <taxon>Chordata</taxon>
        <taxon>Craniata</taxon>
        <taxon>Vertebrata</taxon>
        <taxon>Euteleostomi</taxon>
        <taxon>Actinopterygii</taxon>
        <taxon>Neopterygii</taxon>
        <taxon>Teleostei</taxon>
        <taxon>Neoteleostei</taxon>
        <taxon>Acanthomorphata</taxon>
        <taxon>Ovalentaria</taxon>
        <taxon>Atherinomorphae</taxon>
        <taxon>Cyprinodontiformes</taxon>
        <taxon>Goodeidae</taxon>
        <taxon>Crenichthys</taxon>
    </lineage>
</organism>
<evidence type="ECO:0000256" key="1">
    <source>
        <dbReference type="SAM" id="MobiDB-lite"/>
    </source>
</evidence>
<evidence type="ECO:0000313" key="2">
    <source>
        <dbReference type="EMBL" id="KAK5600094.1"/>
    </source>
</evidence>
<gene>
    <name evidence="2" type="ORF">CRENBAI_009037</name>
</gene>
<accession>A0AAV9QUG0</accession>
<name>A0AAV9QUG0_9TELE</name>
<dbReference type="Proteomes" id="UP001311232">
    <property type="component" value="Unassembled WGS sequence"/>
</dbReference>
<feature type="compositionally biased region" description="Basic and acidic residues" evidence="1">
    <location>
        <begin position="26"/>
        <end position="35"/>
    </location>
</feature>
<keyword evidence="3" id="KW-1185">Reference proteome</keyword>
<dbReference type="AlphaFoldDB" id="A0AAV9QUG0"/>
<feature type="compositionally biased region" description="Basic and acidic residues" evidence="1">
    <location>
        <begin position="45"/>
        <end position="62"/>
    </location>
</feature>
<feature type="compositionally biased region" description="Basic and acidic residues" evidence="1">
    <location>
        <begin position="1"/>
        <end position="18"/>
    </location>
</feature>
<proteinExistence type="predicted"/>
<dbReference type="EMBL" id="JAHHUM010002899">
    <property type="protein sequence ID" value="KAK5600094.1"/>
    <property type="molecule type" value="Genomic_DNA"/>
</dbReference>
<reference evidence="2 3" key="1">
    <citation type="submission" date="2021-06" db="EMBL/GenBank/DDBJ databases">
        <authorList>
            <person name="Palmer J.M."/>
        </authorList>
    </citation>
    <scope>NUCLEOTIDE SEQUENCE [LARGE SCALE GENOMIC DNA]</scope>
    <source>
        <strain evidence="2 3">MEX-2019</strain>
        <tissue evidence="2">Muscle</tissue>
    </source>
</reference>
<protein>
    <submittedName>
        <fullName evidence="2">Uncharacterized protein</fullName>
    </submittedName>
</protein>